<dbReference type="Pfam" id="PF11731">
    <property type="entry name" value="Cdd1"/>
    <property type="match status" value="1"/>
</dbReference>
<keyword evidence="4" id="KW-1185">Reference proteome</keyword>
<accession>A0A6I7TLU1</accession>
<dbReference type="RefSeq" id="WP_003180732.1">
    <property type="nucleotide sequence ID" value="NZ_AP023088.1"/>
</dbReference>
<reference evidence="1 3" key="1">
    <citation type="journal article" date="2016" name="Front. Microbiol.">
        <title>High-Level Heat Resistance of Spores of Bacillus amyloliquefaciens and Bacillus licheniformis Results from the Presence of a spoVA Operon in a Tn1546 Transposon.</title>
        <authorList>
            <person name="Berendsen E.M."/>
            <person name="Koning R.A."/>
            <person name="Boekhorst J."/>
            <person name="de Jong A."/>
            <person name="Kuipers O.P."/>
            <person name="Wells-Bennik M.H."/>
        </authorList>
    </citation>
    <scope>NUCLEOTIDE SEQUENCE [LARGE SCALE GENOMIC DNA]</scope>
    <source>
        <strain evidence="1 3">B4121</strain>
    </source>
</reference>
<gene>
    <name evidence="1" type="ORF">B4121_0677</name>
    <name evidence="2" type="ORF">CHCC15381_2428</name>
</gene>
<evidence type="ECO:0000313" key="2">
    <source>
        <dbReference type="EMBL" id="TWL37821.1"/>
    </source>
</evidence>
<protein>
    <recommendedName>
        <fullName evidence="5">Pathogenicity locus</fullName>
    </recommendedName>
</protein>
<dbReference type="EMBL" id="NILF01000042">
    <property type="protein sequence ID" value="TWL37821.1"/>
    <property type="molecule type" value="Genomic_DNA"/>
</dbReference>
<proteinExistence type="predicted"/>
<organism evidence="1 3">
    <name type="scientific">Bacillus paralicheniformis</name>
    <dbReference type="NCBI Taxonomy" id="1648923"/>
    <lineage>
        <taxon>Bacteria</taxon>
        <taxon>Bacillati</taxon>
        <taxon>Bacillota</taxon>
        <taxon>Bacilli</taxon>
        <taxon>Bacillales</taxon>
        <taxon>Bacillaceae</taxon>
        <taxon>Bacillus</taxon>
    </lineage>
</organism>
<evidence type="ECO:0000313" key="4">
    <source>
        <dbReference type="Proteomes" id="UP000429980"/>
    </source>
</evidence>
<dbReference type="Proteomes" id="UP000429980">
    <property type="component" value="Unassembled WGS sequence"/>
</dbReference>
<dbReference type="InterPro" id="IPR021725">
    <property type="entry name" value="Cdd1"/>
</dbReference>
<dbReference type="AlphaFoldDB" id="A0A6I7TLU1"/>
<name>A0A6I7TLU1_9BACI</name>
<evidence type="ECO:0000313" key="1">
    <source>
        <dbReference type="EMBL" id="OLF98050.1"/>
    </source>
</evidence>
<sequence>MKLPLTKKERSNLRTAKVKIKNTAYMDLSVLAHTLGSSLERAAYIKALAQFQTAPSIGPKMAQCAVDLGYYSLGDIKHESGADLIIRLEKLKGYWEDPCAEDALRCIVHYANDPESAKSWWDFTEERKMYRERCGYPPDRPSTPWYEKKRT</sequence>
<reference evidence="2 4" key="2">
    <citation type="submission" date="2019-06" db="EMBL/GenBank/DDBJ databases">
        <title>Genome sequence analysis of &gt;100 Bacillus licheniformis strains suggests intrinsic resistance to this species.</title>
        <authorList>
            <person name="Wels M."/>
            <person name="Siezen R.J."/>
            <person name="Johansen E."/>
            <person name="Stuer-Lauridsen B."/>
            <person name="Bjerre K."/>
            <person name="Nielsen B.K.K."/>
        </authorList>
    </citation>
    <scope>NUCLEOTIDE SEQUENCE [LARGE SCALE GENOMIC DNA]</scope>
    <source>
        <strain evidence="2 4">BAC-15381</strain>
    </source>
</reference>
<dbReference type="EMBL" id="LKPO01000003">
    <property type="protein sequence ID" value="OLF98050.1"/>
    <property type="molecule type" value="Genomic_DNA"/>
</dbReference>
<dbReference type="GeneID" id="56671042"/>
<evidence type="ECO:0008006" key="5">
    <source>
        <dbReference type="Google" id="ProtNLM"/>
    </source>
</evidence>
<comment type="caution">
    <text evidence="1">The sequence shown here is derived from an EMBL/GenBank/DDBJ whole genome shotgun (WGS) entry which is preliminary data.</text>
</comment>
<dbReference type="Proteomes" id="UP000185604">
    <property type="component" value="Unassembled WGS sequence"/>
</dbReference>
<evidence type="ECO:0000313" key="3">
    <source>
        <dbReference type="Proteomes" id="UP000185604"/>
    </source>
</evidence>